<gene>
    <name evidence="1" type="ORF">JOC28_000433</name>
</gene>
<reference evidence="1 2" key="1">
    <citation type="submission" date="2021-01" db="EMBL/GenBank/DDBJ databases">
        <title>Genomic Encyclopedia of Type Strains, Phase IV (KMG-IV): sequencing the most valuable type-strain genomes for metagenomic binning, comparative biology and taxonomic classification.</title>
        <authorList>
            <person name="Goeker M."/>
        </authorList>
    </citation>
    <scope>NUCLEOTIDE SEQUENCE [LARGE SCALE GENOMIC DNA]</scope>
    <source>
        <strain evidence="1 2">DSM 27382</strain>
    </source>
</reference>
<dbReference type="InterPro" id="IPR043519">
    <property type="entry name" value="NT_sf"/>
</dbReference>
<comment type="caution">
    <text evidence="1">The sequence shown here is derived from an EMBL/GenBank/DDBJ whole genome shotgun (WGS) entry which is preliminary data.</text>
</comment>
<evidence type="ECO:0000313" key="1">
    <source>
        <dbReference type="EMBL" id="MBM7642141.1"/>
    </source>
</evidence>
<accession>A0ABS2PQJ8</accession>
<dbReference type="EMBL" id="JAFBEH010000005">
    <property type="protein sequence ID" value="MBM7642141.1"/>
    <property type="molecule type" value="Genomic_DNA"/>
</dbReference>
<organism evidence="1 2">
    <name type="scientific">Streptococcus loxodontisalivarius</name>
    <dbReference type="NCBI Taxonomy" id="1349415"/>
    <lineage>
        <taxon>Bacteria</taxon>
        <taxon>Bacillati</taxon>
        <taxon>Bacillota</taxon>
        <taxon>Bacilli</taxon>
        <taxon>Lactobacillales</taxon>
        <taxon>Streptococcaceae</taxon>
        <taxon>Streptococcus</taxon>
    </lineage>
</organism>
<dbReference type="RefSeq" id="WP_205008994.1">
    <property type="nucleotide sequence ID" value="NZ_JAFBEH010000005.1"/>
</dbReference>
<protein>
    <recommendedName>
        <fullName evidence="3">Nucleotidyltransferase domain-containing protein</fullName>
    </recommendedName>
</protein>
<keyword evidence="2" id="KW-1185">Reference proteome</keyword>
<evidence type="ECO:0008006" key="3">
    <source>
        <dbReference type="Google" id="ProtNLM"/>
    </source>
</evidence>
<name>A0ABS2PQJ8_9STRE</name>
<proteinExistence type="predicted"/>
<sequence length="102" mass="12086">MGNLIINLTDDIGLKKLLDETIQFELYQFGSSLEKEDFNDIDLLLIYKNSEKNNQNQILIQKNAIKMYLSEQYQTDIDITVLSENEEIEKKFLEQVNYIKIY</sequence>
<evidence type="ECO:0000313" key="2">
    <source>
        <dbReference type="Proteomes" id="UP000697472"/>
    </source>
</evidence>
<dbReference type="Proteomes" id="UP000697472">
    <property type="component" value="Unassembled WGS sequence"/>
</dbReference>
<dbReference type="Gene3D" id="3.30.460.10">
    <property type="entry name" value="Beta Polymerase, domain 2"/>
    <property type="match status" value="1"/>
</dbReference>